<dbReference type="SUPFAM" id="SSF64438">
    <property type="entry name" value="CNF1/YfiH-like putative cysteine hydrolases"/>
    <property type="match status" value="1"/>
</dbReference>
<dbReference type="NCBIfam" id="TIGR00726">
    <property type="entry name" value="peptidoglycan editing factor PgeF"/>
    <property type="match status" value="1"/>
</dbReference>
<dbReference type="GO" id="GO:0005507">
    <property type="term" value="F:copper ion binding"/>
    <property type="evidence" value="ECO:0007669"/>
    <property type="project" value="TreeGrafter"/>
</dbReference>
<comment type="catalytic activity">
    <reaction evidence="9">
        <text>S-methyl-5'-thioadenosine + phosphate = 5-(methylsulfanyl)-alpha-D-ribose 1-phosphate + adenine</text>
        <dbReference type="Rhea" id="RHEA:11852"/>
        <dbReference type="ChEBI" id="CHEBI:16708"/>
        <dbReference type="ChEBI" id="CHEBI:17509"/>
        <dbReference type="ChEBI" id="CHEBI:43474"/>
        <dbReference type="ChEBI" id="CHEBI:58533"/>
        <dbReference type="EC" id="2.4.2.28"/>
    </reaction>
    <physiologicalReaction direction="left-to-right" evidence="9">
        <dbReference type="Rhea" id="RHEA:11853"/>
    </physiologicalReaction>
</comment>
<name>A0A4R2MV20_9PAST</name>
<dbReference type="GO" id="GO:0017061">
    <property type="term" value="F:S-methyl-5-thioadenosine phosphorylase activity"/>
    <property type="evidence" value="ECO:0007669"/>
    <property type="project" value="UniProtKB-EC"/>
</dbReference>
<evidence type="ECO:0000256" key="1">
    <source>
        <dbReference type="ARBA" id="ARBA00000553"/>
    </source>
</evidence>
<evidence type="ECO:0000256" key="8">
    <source>
        <dbReference type="ARBA" id="ARBA00048968"/>
    </source>
</evidence>
<evidence type="ECO:0000313" key="11">
    <source>
        <dbReference type="EMBL" id="TCP11973.1"/>
    </source>
</evidence>
<keyword evidence="12" id="KW-1185">Reference proteome</keyword>
<evidence type="ECO:0000256" key="7">
    <source>
        <dbReference type="ARBA" id="ARBA00047989"/>
    </source>
</evidence>
<gene>
    <name evidence="11" type="ORF">EV697_10585</name>
</gene>
<comment type="catalytic activity">
    <reaction evidence="1">
        <text>inosine + phosphate = alpha-D-ribose 1-phosphate + hypoxanthine</text>
        <dbReference type="Rhea" id="RHEA:27646"/>
        <dbReference type="ChEBI" id="CHEBI:17368"/>
        <dbReference type="ChEBI" id="CHEBI:17596"/>
        <dbReference type="ChEBI" id="CHEBI:43474"/>
        <dbReference type="ChEBI" id="CHEBI:57720"/>
        <dbReference type="EC" id="2.4.2.1"/>
    </reaction>
    <physiologicalReaction direction="left-to-right" evidence="1">
        <dbReference type="Rhea" id="RHEA:27647"/>
    </physiologicalReaction>
</comment>
<dbReference type="GO" id="GO:0016787">
    <property type="term" value="F:hydrolase activity"/>
    <property type="evidence" value="ECO:0007669"/>
    <property type="project" value="UniProtKB-KW"/>
</dbReference>
<evidence type="ECO:0000256" key="3">
    <source>
        <dbReference type="ARBA" id="ARBA00022679"/>
    </source>
</evidence>
<reference evidence="11 12" key="1">
    <citation type="submission" date="2019-03" db="EMBL/GenBank/DDBJ databases">
        <title>Genomic Encyclopedia of Type Strains, Phase IV (KMG-IV): sequencing the most valuable type-strain genomes for metagenomic binning, comparative biology and taxonomic classification.</title>
        <authorList>
            <person name="Goeker M."/>
        </authorList>
    </citation>
    <scope>NUCLEOTIDE SEQUENCE [LARGE SCALE GENOMIC DNA]</scope>
    <source>
        <strain evidence="11 12">DSM 28231</strain>
    </source>
</reference>
<evidence type="ECO:0000256" key="9">
    <source>
        <dbReference type="ARBA" id="ARBA00049893"/>
    </source>
</evidence>
<protein>
    <recommendedName>
        <fullName evidence="10">Purine nucleoside phosphorylase</fullName>
    </recommendedName>
</protein>
<keyword evidence="4" id="KW-0479">Metal-binding</keyword>
<dbReference type="RefSeq" id="WP_132024287.1">
    <property type="nucleotide sequence ID" value="NZ_CP016605.1"/>
</dbReference>
<dbReference type="InterPro" id="IPR038371">
    <property type="entry name" value="Cu_polyphenol_OxRdtase_sf"/>
</dbReference>
<keyword evidence="6" id="KW-0862">Zinc</keyword>
<evidence type="ECO:0000256" key="10">
    <source>
        <dbReference type="RuleBase" id="RU361274"/>
    </source>
</evidence>
<dbReference type="Gene3D" id="3.60.140.10">
    <property type="entry name" value="CNF1/YfiH-like putative cysteine hydrolases"/>
    <property type="match status" value="1"/>
</dbReference>
<sequence length="244" mass="27364">MKKIQPNWLVPKNVHGFTTTREGGVSLSPYASFNLGEHVGDDKSAVKNNRTLLVEQFSLPQQPLYLNQIHSTKVVTLPYDSTDLNVDAVYTNVANQVCLVMTADCLPVLLTNKQGNEVAAIHAGWRGLCDGILEETINYFQCPKNEIVVWLGPAISQRAFQVGDDVVTQFIEKDPQAEKCFIVDPKEKGKYLGDLYGIAKQRLNNLGISQIFGGEHCTYTEKELFFSYRRDGKTGRMASLIWFE</sequence>
<comment type="similarity">
    <text evidence="2 10">Belongs to the purine nucleoside phosphorylase YfiH/LACC1 family.</text>
</comment>
<dbReference type="Proteomes" id="UP000294841">
    <property type="component" value="Unassembled WGS sequence"/>
</dbReference>
<comment type="catalytic activity">
    <reaction evidence="8">
        <text>adenosine + phosphate = alpha-D-ribose 1-phosphate + adenine</text>
        <dbReference type="Rhea" id="RHEA:27642"/>
        <dbReference type="ChEBI" id="CHEBI:16335"/>
        <dbReference type="ChEBI" id="CHEBI:16708"/>
        <dbReference type="ChEBI" id="CHEBI:43474"/>
        <dbReference type="ChEBI" id="CHEBI:57720"/>
        <dbReference type="EC" id="2.4.2.1"/>
    </reaction>
    <physiologicalReaction direction="left-to-right" evidence="8">
        <dbReference type="Rhea" id="RHEA:27643"/>
    </physiologicalReaction>
</comment>
<dbReference type="InterPro" id="IPR003730">
    <property type="entry name" value="Cu_polyphenol_OxRdtase"/>
</dbReference>
<dbReference type="InterPro" id="IPR011324">
    <property type="entry name" value="Cytotoxic_necrot_fac-like_cat"/>
</dbReference>
<accession>A0A4R2MV20</accession>
<dbReference type="EMBL" id="SLXI01000005">
    <property type="protein sequence ID" value="TCP11973.1"/>
    <property type="molecule type" value="Genomic_DNA"/>
</dbReference>
<evidence type="ECO:0000256" key="6">
    <source>
        <dbReference type="ARBA" id="ARBA00022833"/>
    </source>
</evidence>
<evidence type="ECO:0000256" key="4">
    <source>
        <dbReference type="ARBA" id="ARBA00022723"/>
    </source>
</evidence>
<dbReference type="PANTHER" id="PTHR30616">
    <property type="entry name" value="UNCHARACTERIZED PROTEIN YFIH"/>
    <property type="match status" value="1"/>
</dbReference>
<organism evidence="11 12">
    <name type="scientific">Bisgaardia hudsonensis</name>
    <dbReference type="NCBI Taxonomy" id="109472"/>
    <lineage>
        <taxon>Bacteria</taxon>
        <taxon>Pseudomonadati</taxon>
        <taxon>Pseudomonadota</taxon>
        <taxon>Gammaproteobacteria</taxon>
        <taxon>Pasteurellales</taxon>
        <taxon>Pasteurellaceae</taxon>
        <taxon>Bisgaardia</taxon>
    </lineage>
</organism>
<dbReference type="CDD" id="cd16833">
    <property type="entry name" value="YfiH"/>
    <property type="match status" value="1"/>
</dbReference>
<evidence type="ECO:0000256" key="2">
    <source>
        <dbReference type="ARBA" id="ARBA00007353"/>
    </source>
</evidence>
<dbReference type="OrthoDB" id="4279at2"/>
<keyword evidence="5" id="KW-0378">Hydrolase</keyword>
<dbReference type="Pfam" id="PF02578">
    <property type="entry name" value="Cu-oxidase_4"/>
    <property type="match status" value="1"/>
</dbReference>
<comment type="caution">
    <text evidence="11">The sequence shown here is derived from an EMBL/GenBank/DDBJ whole genome shotgun (WGS) entry which is preliminary data.</text>
</comment>
<evidence type="ECO:0000313" key="12">
    <source>
        <dbReference type="Proteomes" id="UP000294841"/>
    </source>
</evidence>
<dbReference type="AlphaFoldDB" id="A0A4R2MV20"/>
<dbReference type="PANTHER" id="PTHR30616:SF2">
    <property type="entry name" value="PURINE NUCLEOSIDE PHOSPHORYLASE LACC1"/>
    <property type="match status" value="1"/>
</dbReference>
<keyword evidence="3" id="KW-0808">Transferase</keyword>
<proteinExistence type="inferred from homology"/>
<comment type="catalytic activity">
    <reaction evidence="7">
        <text>adenosine + H2O + H(+) = inosine + NH4(+)</text>
        <dbReference type="Rhea" id="RHEA:24408"/>
        <dbReference type="ChEBI" id="CHEBI:15377"/>
        <dbReference type="ChEBI" id="CHEBI:15378"/>
        <dbReference type="ChEBI" id="CHEBI:16335"/>
        <dbReference type="ChEBI" id="CHEBI:17596"/>
        <dbReference type="ChEBI" id="CHEBI:28938"/>
        <dbReference type="EC" id="3.5.4.4"/>
    </reaction>
    <physiologicalReaction direction="left-to-right" evidence="7">
        <dbReference type="Rhea" id="RHEA:24409"/>
    </physiologicalReaction>
</comment>
<evidence type="ECO:0000256" key="5">
    <source>
        <dbReference type="ARBA" id="ARBA00022801"/>
    </source>
</evidence>